<evidence type="ECO:0000256" key="3">
    <source>
        <dbReference type="ARBA" id="ARBA00023002"/>
    </source>
</evidence>
<evidence type="ECO:0000313" key="5">
    <source>
        <dbReference type="Proteomes" id="UP000538929"/>
    </source>
</evidence>
<protein>
    <submittedName>
        <fullName evidence="4">Cobalt-precorrin-6A reductase</fullName>
        <ecNumber evidence="4">1.3.1.106</ecNumber>
    </submittedName>
</protein>
<dbReference type="GO" id="GO:0016994">
    <property type="term" value="F:precorrin-6A reductase activity"/>
    <property type="evidence" value="ECO:0007669"/>
    <property type="project" value="InterPro"/>
</dbReference>
<dbReference type="AlphaFoldDB" id="A0A7W3Y1C0"/>
<keyword evidence="5" id="KW-1185">Reference proteome</keyword>
<comment type="caution">
    <text evidence="4">The sequence shown here is derived from an EMBL/GenBank/DDBJ whole genome shotgun (WGS) entry which is preliminary data.</text>
</comment>
<sequence>MTRPARVDRHVLILGGTTEGRRLAGGLSAAHPTGLRVTTSLAGRVAAPRLPEAGEVRIGGFGGSAGLADWLREHAVDLLIDATHPFAVRITANAARAAGEAGVPLLALRRPGWTPVPGDRWHPVDSLAGAADLLPGLGSRVLLTTGRLGLESFAHLTEPWFLARTVDPPTGPCPPRTTVLTARGPFDLDGERALLREHRIDVLVTKDSGGTATAPKLTAAREAGIPVVIVRRPEPPTGVPTVADPAEAVARAGELLFDVR</sequence>
<dbReference type="Gene3D" id="3.40.50.2300">
    <property type="match status" value="1"/>
</dbReference>
<name>A0A7W3Y1C0_9ACTN</name>
<dbReference type="EC" id="1.3.1.106" evidence="4"/>
<dbReference type="EMBL" id="VKHT01000194">
    <property type="protein sequence ID" value="MBB0244211.1"/>
    <property type="molecule type" value="Genomic_DNA"/>
</dbReference>
<dbReference type="PANTHER" id="PTHR36925:SF1">
    <property type="entry name" value="COBALT-PRECORRIN-6A REDUCTASE"/>
    <property type="match status" value="1"/>
</dbReference>
<dbReference type="Proteomes" id="UP000538929">
    <property type="component" value="Unassembled WGS sequence"/>
</dbReference>
<evidence type="ECO:0000256" key="1">
    <source>
        <dbReference type="ARBA" id="ARBA00004953"/>
    </source>
</evidence>
<dbReference type="NCBIfam" id="NF005968">
    <property type="entry name" value="PRK08057.1-2"/>
    <property type="match status" value="1"/>
</dbReference>
<dbReference type="PANTHER" id="PTHR36925">
    <property type="entry name" value="COBALT-PRECORRIN-6A REDUCTASE"/>
    <property type="match status" value="1"/>
</dbReference>
<organism evidence="4 5">
    <name type="scientific">Streptomyces alkaliphilus</name>
    <dbReference type="NCBI Taxonomy" id="1472722"/>
    <lineage>
        <taxon>Bacteria</taxon>
        <taxon>Bacillati</taxon>
        <taxon>Actinomycetota</taxon>
        <taxon>Actinomycetes</taxon>
        <taxon>Kitasatosporales</taxon>
        <taxon>Streptomycetaceae</taxon>
        <taxon>Streptomyces</taxon>
    </lineage>
</organism>
<dbReference type="RefSeq" id="WP_182605866.1">
    <property type="nucleotide sequence ID" value="NZ_VKHT01000194.1"/>
</dbReference>
<gene>
    <name evidence="4" type="ORF">FNQ90_08860</name>
</gene>
<dbReference type="InterPro" id="IPR003723">
    <property type="entry name" value="Precorrin-6x_reduct"/>
</dbReference>
<dbReference type="Pfam" id="PF02571">
    <property type="entry name" value="CbiJ"/>
    <property type="match status" value="1"/>
</dbReference>
<dbReference type="GO" id="GO:0009236">
    <property type="term" value="P:cobalamin biosynthetic process"/>
    <property type="evidence" value="ECO:0007669"/>
    <property type="project" value="UniProtKB-UniPathway"/>
</dbReference>
<comment type="pathway">
    <text evidence="1">Cofactor biosynthesis; adenosylcobalamin biosynthesis.</text>
</comment>
<keyword evidence="2" id="KW-0169">Cobalamin biosynthesis</keyword>
<reference evidence="5" key="1">
    <citation type="submission" date="2019-10" db="EMBL/GenBank/DDBJ databases">
        <title>Streptomyces sp. nov., a novel actinobacterium isolated from alkaline environment.</title>
        <authorList>
            <person name="Golinska P."/>
        </authorList>
    </citation>
    <scope>NUCLEOTIDE SEQUENCE [LARGE SCALE GENOMIC DNA]</scope>
    <source>
        <strain evidence="5">DSM 42118</strain>
    </source>
</reference>
<accession>A0A7W3Y1C0</accession>
<dbReference type="NCBIfam" id="TIGR00715">
    <property type="entry name" value="precor6x_red"/>
    <property type="match status" value="1"/>
</dbReference>
<dbReference type="UniPathway" id="UPA00148"/>
<proteinExistence type="predicted"/>
<evidence type="ECO:0000313" key="4">
    <source>
        <dbReference type="EMBL" id="MBB0244211.1"/>
    </source>
</evidence>
<dbReference type="PROSITE" id="PS51014">
    <property type="entry name" value="COBK_CBIJ"/>
    <property type="match status" value="1"/>
</dbReference>
<evidence type="ECO:0000256" key="2">
    <source>
        <dbReference type="ARBA" id="ARBA00022573"/>
    </source>
</evidence>
<keyword evidence="3 4" id="KW-0560">Oxidoreductase</keyword>